<keyword evidence="11" id="KW-1185">Reference proteome</keyword>
<dbReference type="RefSeq" id="WP_345714754.1">
    <property type="nucleotide sequence ID" value="NZ_BAABFP010000002.1"/>
</dbReference>
<feature type="domain" description="ABC transporter" evidence="8">
    <location>
        <begin position="372"/>
        <end position="605"/>
    </location>
</feature>
<dbReference type="PANTHER" id="PTHR43394:SF1">
    <property type="entry name" value="ATP-BINDING CASSETTE SUB-FAMILY B MEMBER 10, MITOCHONDRIAL"/>
    <property type="match status" value="1"/>
</dbReference>
<evidence type="ECO:0000256" key="4">
    <source>
        <dbReference type="ARBA" id="ARBA00022840"/>
    </source>
</evidence>
<feature type="transmembrane region" description="Helical" evidence="7">
    <location>
        <begin position="92"/>
        <end position="109"/>
    </location>
</feature>
<gene>
    <name evidence="10" type="ORF">ACFQDO_16895</name>
</gene>
<dbReference type="InterPro" id="IPR039421">
    <property type="entry name" value="Type_1_exporter"/>
</dbReference>
<dbReference type="EMBL" id="JBHSRD010000006">
    <property type="protein sequence ID" value="MFC6008813.1"/>
    <property type="molecule type" value="Genomic_DNA"/>
</dbReference>
<dbReference type="Pfam" id="PF00664">
    <property type="entry name" value="ABC_membrane"/>
    <property type="match status" value="1"/>
</dbReference>
<keyword evidence="2 7" id="KW-0812">Transmembrane</keyword>
<evidence type="ECO:0000256" key="3">
    <source>
        <dbReference type="ARBA" id="ARBA00022741"/>
    </source>
</evidence>
<dbReference type="SUPFAM" id="SSF52540">
    <property type="entry name" value="P-loop containing nucleoside triphosphate hydrolases"/>
    <property type="match status" value="1"/>
</dbReference>
<feature type="transmembrane region" description="Helical" evidence="7">
    <location>
        <begin position="276"/>
        <end position="300"/>
    </location>
</feature>
<organism evidence="10 11">
    <name type="scientific">Angustibacter luteus</name>
    <dbReference type="NCBI Taxonomy" id="658456"/>
    <lineage>
        <taxon>Bacteria</taxon>
        <taxon>Bacillati</taxon>
        <taxon>Actinomycetota</taxon>
        <taxon>Actinomycetes</taxon>
        <taxon>Kineosporiales</taxon>
        <taxon>Kineosporiaceae</taxon>
    </lineage>
</organism>
<name>A0ABW1JJ75_9ACTN</name>
<evidence type="ECO:0000259" key="8">
    <source>
        <dbReference type="PROSITE" id="PS50893"/>
    </source>
</evidence>
<dbReference type="InterPro" id="IPR027417">
    <property type="entry name" value="P-loop_NTPase"/>
</dbReference>
<evidence type="ECO:0000256" key="1">
    <source>
        <dbReference type="ARBA" id="ARBA00004651"/>
    </source>
</evidence>
<feature type="transmembrane region" description="Helical" evidence="7">
    <location>
        <begin position="166"/>
        <end position="189"/>
    </location>
</feature>
<dbReference type="Proteomes" id="UP001596189">
    <property type="component" value="Unassembled WGS sequence"/>
</dbReference>
<sequence>MSTRTPTPTDQGWRGVAAEKHDEVSASVSALLQARTSRLLKSVLRPHKRGIWLLVALIVVQNLAALAGPLLVGLGIDKGLPPLIDDQDAGPIVTVIVALLLATAIQMVSQRSFLVLTARIGQDVVLDLRRRVFDHFQRLSQAFHEEYTSGRVISRQTSDMDAISEFLADGVQAVVVAGLSIVTIGITMLLLDVPLALVGLTSFIPLVALTVWFRRESGKAYRSSREAVARVIVQFVETFGGLRAVQAFRREPRNEEIFLGLNEEYRLTTKRSFDLIAVYMPGIKLVGNLTIGVVLLFGGYRVMDGDLQIGVLTAFLLYLRRFFDPLQDLSQFFNSFQSATAALEKLAGVLDEPLSVQEPESARPLPKARGDLRLSGVQFGYRDRVVLPHLDLHVPAGQTVALVGRTGAGKTTIARLVGRVWDPVQGSVALDGIDLHDLGDADLHRAVVTVTQESFLFTGTVADNIAFGRPGATREQVEAAAREIGAHDFISRLPQGYDTDVAKRGGRLSAGQRQLVSFARAFLADPAVLVLDEATSSLDIPSERLVQQALRTILADRTAIIIAHRLSTVEIADRVLVLEAGRVVEDGTPSELVGGGGRYATLHRQWADSLV</sequence>
<evidence type="ECO:0000313" key="10">
    <source>
        <dbReference type="EMBL" id="MFC6008813.1"/>
    </source>
</evidence>
<keyword evidence="4 10" id="KW-0067">ATP-binding</keyword>
<dbReference type="InterPro" id="IPR003593">
    <property type="entry name" value="AAA+_ATPase"/>
</dbReference>
<evidence type="ECO:0000313" key="11">
    <source>
        <dbReference type="Proteomes" id="UP001596189"/>
    </source>
</evidence>
<dbReference type="GO" id="GO:0005524">
    <property type="term" value="F:ATP binding"/>
    <property type="evidence" value="ECO:0007669"/>
    <property type="project" value="UniProtKB-KW"/>
</dbReference>
<reference evidence="11" key="1">
    <citation type="journal article" date="2019" name="Int. J. Syst. Evol. Microbiol.">
        <title>The Global Catalogue of Microorganisms (GCM) 10K type strain sequencing project: providing services to taxonomists for standard genome sequencing and annotation.</title>
        <authorList>
            <consortium name="The Broad Institute Genomics Platform"/>
            <consortium name="The Broad Institute Genome Sequencing Center for Infectious Disease"/>
            <person name="Wu L."/>
            <person name="Ma J."/>
        </authorList>
    </citation>
    <scope>NUCLEOTIDE SEQUENCE [LARGE SCALE GENOMIC DNA]</scope>
    <source>
        <strain evidence="11">KACC 14249</strain>
    </source>
</reference>
<evidence type="ECO:0000256" key="5">
    <source>
        <dbReference type="ARBA" id="ARBA00022989"/>
    </source>
</evidence>
<feature type="transmembrane region" description="Helical" evidence="7">
    <location>
        <begin position="195"/>
        <end position="213"/>
    </location>
</feature>
<evidence type="ECO:0000256" key="6">
    <source>
        <dbReference type="ARBA" id="ARBA00023136"/>
    </source>
</evidence>
<proteinExistence type="predicted"/>
<dbReference type="CDD" id="cd18546">
    <property type="entry name" value="ABC_6TM_Rv0194_D2_like"/>
    <property type="match status" value="1"/>
</dbReference>
<dbReference type="PROSITE" id="PS00211">
    <property type="entry name" value="ABC_TRANSPORTER_1"/>
    <property type="match status" value="1"/>
</dbReference>
<evidence type="ECO:0000256" key="7">
    <source>
        <dbReference type="SAM" id="Phobius"/>
    </source>
</evidence>
<dbReference type="InterPro" id="IPR017871">
    <property type="entry name" value="ABC_transporter-like_CS"/>
</dbReference>
<keyword evidence="5 7" id="KW-1133">Transmembrane helix</keyword>
<dbReference type="PROSITE" id="PS50893">
    <property type="entry name" value="ABC_TRANSPORTER_2"/>
    <property type="match status" value="1"/>
</dbReference>
<comment type="subcellular location">
    <subcellularLocation>
        <location evidence="1">Cell membrane</location>
        <topology evidence="1">Multi-pass membrane protein</topology>
    </subcellularLocation>
</comment>
<dbReference type="SUPFAM" id="SSF90123">
    <property type="entry name" value="ABC transporter transmembrane region"/>
    <property type="match status" value="1"/>
</dbReference>
<dbReference type="PANTHER" id="PTHR43394">
    <property type="entry name" value="ATP-DEPENDENT PERMEASE MDL1, MITOCHONDRIAL"/>
    <property type="match status" value="1"/>
</dbReference>
<evidence type="ECO:0000256" key="2">
    <source>
        <dbReference type="ARBA" id="ARBA00022692"/>
    </source>
</evidence>
<dbReference type="Gene3D" id="3.40.50.300">
    <property type="entry name" value="P-loop containing nucleotide triphosphate hydrolases"/>
    <property type="match status" value="1"/>
</dbReference>
<dbReference type="Gene3D" id="1.20.1560.10">
    <property type="entry name" value="ABC transporter type 1, transmembrane domain"/>
    <property type="match status" value="1"/>
</dbReference>
<dbReference type="InterPro" id="IPR036640">
    <property type="entry name" value="ABC1_TM_sf"/>
</dbReference>
<dbReference type="InterPro" id="IPR003439">
    <property type="entry name" value="ABC_transporter-like_ATP-bd"/>
</dbReference>
<evidence type="ECO:0000259" key="9">
    <source>
        <dbReference type="PROSITE" id="PS50929"/>
    </source>
</evidence>
<dbReference type="PROSITE" id="PS50929">
    <property type="entry name" value="ABC_TM1F"/>
    <property type="match status" value="1"/>
</dbReference>
<feature type="domain" description="ABC transmembrane type-1" evidence="9">
    <location>
        <begin position="52"/>
        <end position="338"/>
    </location>
</feature>
<keyword evidence="6 7" id="KW-0472">Membrane</keyword>
<comment type="caution">
    <text evidence="10">The sequence shown here is derived from an EMBL/GenBank/DDBJ whole genome shotgun (WGS) entry which is preliminary data.</text>
</comment>
<protein>
    <submittedName>
        <fullName evidence="10">ABC transporter ATP-binding protein</fullName>
    </submittedName>
</protein>
<feature type="transmembrane region" description="Helical" evidence="7">
    <location>
        <begin position="51"/>
        <end position="72"/>
    </location>
</feature>
<dbReference type="SMART" id="SM00382">
    <property type="entry name" value="AAA"/>
    <property type="match status" value="1"/>
</dbReference>
<accession>A0ABW1JJ75</accession>
<keyword evidence="3" id="KW-0547">Nucleotide-binding</keyword>
<dbReference type="Pfam" id="PF00005">
    <property type="entry name" value="ABC_tran"/>
    <property type="match status" value="1"/>
</dbReference>
<dbReference type="InterPro" id="IPR011527">
    <property type="entry name" value="ABC1_TM_dom"/>
</dbReference>